<name>A0ABU6N1N4_9BACI</name>
<evidence type="ECO:0000313" key="3">
    <source>
        <dbReference type="Proteomes" id="UP001309448"/>
    </source>
</evidence>
<gene>
    <name evidence="2" type="ORF">P4U88_22700</name>
</gene>
<dbReference type="RefSeq" id="WP_327921488.1">
    <property type="nucleotide sequence ID" value="NZ_JARMDB010000026.1"/>
</dbReference>
<keyword evidence="3" id="KW-1185">Reference proteome</keyword>
<organism evidence="2 3">
    <name type="scientific">Bacillus paramycoides</name>
    <dbReference type="NCBI Taxonomy" id="2026194"/>
    <lineage>
        <taxon>Bacteria</taxon>
        <taxon>Bacillati</taxon>
        <taxon>Bacillota</taxon>
        <taxon>Bacilli</taxon>
        <taxon>Bacillales</taxon>
        <taxon>Bacillaceae</taxon>
        <taxon>Bacillus</taxon>
        <taxon>Bacillus cereus group</taxon>
    </lineage>
</organism>
<dbReference type="InterPro" id="IPR032531">
    <property type="entry name" value="DUF4956"/>
</dbReference>
<accession>A0ABU6N1N4</accession>
<feature type="transmembrane region" description="Helical" evidence="1">
    <location>
        <begin position="60"/>
        <end position="90"/>
    </location>
</feature>
<comment type="caution">
    <text evidence="2">The sequence shown here is derived from an EMBL/GenBank/DDBJ whole genome shotgun (WGS) entry which is preliminary data.</text>
</comment>
<proteinExistence type="predicted"/>
<reference evidence="2 3" key="1">
    <citation type="submission" date="2023-03" db="EMBL/GenBank/DDBJ databases">
        <title>Bacillus Genome Sequencing.</title>
        <authorList>
            <person name="Dunlap C."/>
        </authorList>
    </citation>
    <scope>NUCLEOTIDE SEQUENCE [LARGE SCALE GENOMIC DNA]</scope>
    <source>
        <strain evidence="2 3">B-615</strain>
    </source>
</reference>
<feature type="transmembrane region" description="Helical" evidence="1">
    <location>
        <begin position="30"/>
        <end position="48"/>
    </location>
</feature>
<dbReference type="Proteomes" id="UP001309448">
    <property type="component" value="Unassembled WGS sequence"/>
</dbReference>
<evidence type="ECO:0000256" key="1">
    <source>
        <dbReference type="SAM" id="Phobius"/>
    </source>
</evidence>
<protein>
    <submittedName>
        <fullName evidence="2">DUF4956 domain-containing protein</fullName>
    </submittedName>
</protein>
<evidence type="ECO:0000313" key="2">
    <source>
        <dbReference type="EMBL" id="MED1568643.1"/>
    </source>
</evidence>
<dbReference type="EMBL" id="JARMDB010000026">
    <property type="protein sequence ID" value="MED1568643.1"/>
    <property type="molecule type" value="Genomic_DNA"/>
</dbReference>
<keyword evidence="1" id="KW-1133">Transmembrane helix</keyword>
<feature type="transmembrane region" description="Helical" evidence="1">
    <location>
        <begin position="110"/>
        <end position="143"/>
    </location>
</feature>
<dbReference type="Pfam" id="PF16316">
    <property type="entry name" value="DUF4956"/>
    <property type="match status" value="1"/>
</dbReference>
<sequence>MNNGQVKFSDIIKKSFIEQNMFGKMPIENIILGMVLSFVIGMFIFYIYKKTFRGVVYSHNFNVTLVLMVMTTTLIILTISTNVVLSLGMVGALSIVRFRTAIKDPLDVIFMFWAIAGGITVGAGVYALAIVGSLFIGLVVYGLTRQKSKDSIFLLIIHHEEKATESIKYQLAKIKHSMKSKIVRNDITELTVELKIKGDNTAFVNKLSEVEGVKDVSLINYNGDYAA</sequence>
<keyword evidence="1" id="KW-0472">Membrane</keyword>
<keyword evidence="1" id="KW-0812">Transmembrane</keyword>